<evidence type="ECO:0000313" key="2">
    <source>
        <dbReference type="Proteomes" id="UP000193570"/>
    </source>
</evidence>
<gene>
    <name evidence="1" type="ORF">ROJ8625_01569</name>
</gene>
<organism evidence="1 2">
    <name type="scientific">Roseivivax jejudonensis</name>
    <dbReference type="NCBI Taxonomy" id="1529041"/>
    <lineage>
        <taxon>Bacteria</taxon>
        <taxon>Pseudomonadati</taxon>
        <taxon>Pseudomonadota</taxon>
        <taxon>Alphaproteobacteria</taxon>
        <taxon>Rhodobacterales</taxon>
        <taxon>Roseobacteraceae</taxon>
        <taxon>Roseivivax</taxon>
    </lineage>
</organism>
<protein>
    <recommendedName>
        <fullName evidence="3">Sulfotransferase domain protein</fullName>
    </recommendedName>
</protein>
<dbReference type="RefSeq" id="WP_085791281.1">
    <property type="nucleotide sequence ID" value="NZ_FWFK01000002.1"/>
</dbReference>
<proteinExistence type="predicted"/>
<name>A0A1X6YW60_9RHOB</name>
<reference evidence="1 2" key="1">
    <citation type="submission" date="2017-03" db="EMBL/GenBank/DDBJ databases">
        <authorList>
            <person name="Afonso C.L."/>
            <person name="Miller P.J."/>
            <person name="Scott M.A."/>
            <person name="Spackman E."/>
            <person name="Goraichik I."/>
            <person name="Dimitrov K.M."/>
            <person name="Suarez D.L."/>
            <person name="Swayne D.E."/>
        </authorList>
    </citation>
    <scope>NUCLEOTIDE SEQUENCE [LARGE SCALE GENOMIC DNA]</scope>
    <source>
        <strain evidence="1 2">CECT 8625</strain>
    </source>
</reference>
<dbReference type="Gene3D" id="3.40.50.300">
    <property type="entry name" value="P-loop containing nucleotide triphosphate hydrolases"/>
    <property type="match status" value="1"/>
</dbReference>
<evidence type="ECO:0008006" key="3">
    <source>
        <dbReference type="Google" id="ProtNLM"/>
    </source>
</evidence>
<dbReference type="SUPFAM" id="SSF52540">
    <property type="entry name" value="P-loop containing nucleoside triphosphate hydrolases"/>
    <property type="match status" value="1"/>
</dbReference>
<sequence>MTRPVFVLGLGAQKAGTSWLYHYLVEAGAAFDGIKERHVWDVIEDPEMFSRFRVTEATFRRKPDSPRLPMLRLRHEMQNVEGAYARHFRALVTRTGAALTGDLTPSYGALSAATLARIRDTLEAAGFEIRVVFLMRDPVERIWSAVRMERRFVANQGGDLSALPPEPDQVAAAYRAPDVALRTRYDRTIEAIETVFAPGAVFYGLYETLFTEAELARLSRFLGVSCRPDALGRRANATRTDAVLPPALRAEIRRHYASVYAVCAERFPDTVRLWSAPG</sequence>
<dbReference type="OrthoDB" id="981508at2"/>
<dbReference type="Proteomes" id="UP000193570">
    <property type="component" value="Unassembled WGS sequence"/>
</dbReference>
<keyword evidence="2" id="KW-1185">Reference proteome</keyword>
<dbReference type="EMBL" id="FWFK01000002">
    <property type="protein sequence ID" value="SLN33371.1"/>
    <property type="molecule type" value="Genomic_DNA"/>
</dbReference>
<dbReference type="InterPro" id="IPR027417">
    <property type="entry name" value="P-loop_NTPase"/>
</dbReference>
<dbReference type="AlphaFoldDB" id="A0A1X6YW60"/>
<evidence type="ECO:0000313" key="1">
    <source>
        <dbReference type="EMBL" id="SLN33371.1"/>
    </source>
</evidence>
<accession>A0A1X6YW60</accession>